<dbReference type="RefSeq" id="WP_124396630.1">
    <property type="nucleotide sequence ID" value="NZ_BHZE01000001.1"/>
</dbReference>
<feature type="transmembrane region" description="Helical" evidence="1">
    <location>
        <begin position="168"/>
        <end position="185"/>
    </location>
</feature>
<evidence type="ECO:0008006" key="4">
    <source>
        <dbReference type="Google" id="ProtNLM"/>
    </source>
</evidence>
<dbReference type="InterPro" id="IPR032809">
    <property type="entry name" value="Put_HupE_UreJ"/>
</dbReference>
<dbReference type="AlphaFoldDB" id="A0A401XHR1"/>
<feature type="transmembrane region" description="Helical" evidence="1">
    <location>
        <begin position="141"/>
        <end position="161"/>
    </location>
</feature>
<keyword evidence="1" id="KW-0472">Membrane</keyword>
<evidence type="ECO:0000256" key="1">
    <source>
        <dbReference type="SAM" id="Phobius"/>
    </source>
</evidence>
<keyword evidence="1" id="KW-0812">Transmembrane</keyword>
<dbReference type="Proteomes" id="UP000286715">
    <property type="component" value="Unassembled WGS sequence"/>
</dbReference>
<keyword evidence="3" id="KW-1185">Reference proteome</keyword>
<feature type="transmembrane region" description="Helical" evidence="1">
    <location>
        <begin position="12"/>
        <end position="32"/>
    </location>
</feature>
<comment type="caution">
    <text evidence="2">The sequence shown here is derived from an EMBL/GenBank/DDBJ whole genome shotgun (WGS) entry which is preliminary data.</text>
</comment>
<feature type="transmembrane region" description="Helical" evidence="1">
    <location>
        <begin position="101"/>
        <end position="121"/>
    </location>
</feature>
<dbReference type="Pfam" id="PF13795">
    <property type="entry name" value="HupE_UreJ_2"/>
    <property type="match status" value="1"/>
</dbReference>
<keyword evidence="1" id="KW-1133">Transmembrane helix</keyword>
<feature type="transmembrane region" description="Helical" evidence="1">
    <location>
        <begin position="71"/>
        <end position="89"/>
    </location>
</feature>
<evidence type="ECO:0000313" key="3">
    <source>
        <dbReference type="Proteomes" id="UP000286715"/>
    </source>
</evidence>
<sequence length="190" mass="21524">MEAFSTYFWLGYAHITDLAAIDHILFLLVLIVRFQPKEWLDILITITLFTIGHSITLIVSALNLFVPSKNWIEFLIPITILLSSINNLISLDKKGGKFTKWIALIFGLIHGFGFSNYYSMLTNSAGNFWSALLPFNLGIEWGQLVVVFIILGVSLLIQNLLNYKHRDWLIFVSGGGFTLSLWMAIQNSPL</sequence>
<reference evidence="2 3" key="1">
    <citation type="submission" date="2018-11" db="EMBL/GenBank/DDBJ databases">
        <title>Schleiferia aggregans sp. nov., a moderately thermophilic heterotrophic bacterium isolated from microbial mats at a terrestrial hot spring.</title>
        <authorList>
            <person name="Iino T."/>
            <person name="Ohkuma M."/>
            <person name="Haruta S."/>
        </authorList>
    </citation>
    <scope>NUCLEOTIDE SEQUENCE [LARGE SCALE GENOMIC DNA]</scope>
    <source>
        <strain evidence="2 3">LA</strain>
    </source>
</reference>
<accession>A0A401XHR1</accession>
<organism evidence="2 3">
    <name type="scientific">Thermaurantimonas aggregans</name>
    <dbReference type="NCBI Taxonomy" id="2173829"/>
    <lineage>
        <taxon>Bacteria</taxon>
        <taxon>Pseudomonadati</taxon>
        <taxon>Bacteroidota</taxon>
        <taxon>Flavobacteriia</taxon>
        <taxon>Flavobacteriales</taxon>
        <taxon>Schleiferiaceae</taxon>
        <taxon>Thermaurantimonas</taxon>
    </lineage>
</organism>
<dbReference type="EMBL" id="BHZE01000001">
    <property type="protein sequence ID" value="GCD76550.1"/>
    <property type="molecule type" value="Genomic_DNA"/>
</dbReference>
<feature type="transmembrane region" description="Helical" evidence="1">
    <location>
        <begin position="39"/>
        <end position="65"/>
    </location>
</feature>
<evidence type="ECO:0000313" key="2">
    <source>
        <dbReference type="EMBL" id="GCD76550.1"/>
    </source>
</evidence>
<name>A0A401XHR1_9FLAO</name>
<gene>
    <name evidence="2" type="ORF">JCM31826_00320</name>
</gene>
<dbReference type="OrthoDB" id="9808870at2"/>
<protein>
    <recommendedName>
        <fullName evidence="4">HupE / UreJ protein</fullName>
    </recommendedName>
</protein>
<proteinExistence type="predicted"/>